<protein>
    <submittedName>
        <fullName evidence="2">NAD(P)-dependent oxidoreductase [Lactobacillus sp.]</fullName>
    </submittedName>
</protein>
<evidence type="ECO:0000313" key="3">
    <source>
        <dbReference type="Proteomes" id="UP000289996"/>
    </source>
</evidence>
<reference evidence="2 3" key="1">
    <citation type="submission" date="2018-11" db="EMBL/GenBank/DDBJ databases">
        <authorList>
            <person name="Wuyts S."/>
        </authorList>
    </citation>
    <scope>NUCLEOTIDE SEQUENCE [LARGE SCALE GENOMIC DNA]</scope>
    <source>
        <strain evidence="2">Lactobacillus mudanjiangensis AMBF249</strain>
    </source>
</reference>
<accession>A0A660E2B5</accession>
<dbReference type="AlphaFoldDB" id="A0A660E2B5"/>
<feature type="domain" description="NAD(P)-binding" evidence="1">
    <location>
        <begin position="8"/>
        <end position="102"/>
    </location>
</feature>
<dbReference type="InterPro" id="IPR016040">
    <property type="entry name" value="NAD(P)-bd_dom"/>
</dbReference>
<dbReference type="RefSeq" id="WP_165450050.1">
    <property type="nucleotide sequence ID" value="NZ_BJDY01000002.1"/>
</dbReference>
<dbReference type="EMBL" id="UYIG01000123">
    <property type="protein sequence ID" value="VDG28751.1"/>
    <property type="molecule type" value="Genomic_DNA"/>
</dbReference>
<evidence type="ECO:0000313" key="2">
    <source>
        <dbReference type="EMBL" id="VDG28751.1"/>
    </source>
</evidence>
<proteinExistence type="predicted"/>
<name>A0A660E2B5_9LACO</name>
<dbReference type="InterPro" id="IPR036291">
    <property type="entry name" value="NAD(P)-bd_dom_sf"/>
</dbReference>
<dbReference type="Gene3D" id="3.40.50.720">
    <property type="entry name" value="NAD(P)-binding Rossmann-like Domain"/>
    <property type="match status" value="1"/>
</dbReference>
<keyword evidence="3" id="KW-1185">Reference proteome</keyword>
<dbReference type="Proteomes" id="UP000289996">
    <property type="component" value="Unassembled WGS sequence"/>
</dbReference>
<evidence type="ECO:0000259" key="1">
    <source>
        <dbReference type="Pfam" id="PF13460"/>
    </source>
</evidence>
<sequence>MRRILMIGATSELGQVIRDYLLAHGNDQLTLLAPQATRLVTDGGRETVINGDPTQPADLKSALSGQDLVLAILNDATSQLTINLINTVAQRPAMRLVVVKTSHHATVNLTDYCVRCSLVTVALKRGLTAAVIDAPKLIAEFDPQMTLESANRHHLANLSVAQAVLSAVDDNQWQETAQPA</sequence>
<dbReference type="SUPFAM" id="SSF51735">
    <property type="entry name" value="NAD(P)-binding Rossmann-fold domains"/>
    <property type="match status" value="1"/>
</dbReference>
<gene>
    <name evidence="2" type="ORF">MUDAN_MDHGFNIF_03157</name>
</gene>
<dbReference type="Pfam" id="PF13460">
    <property type="entry name" value="NAD_binding_10"/>
    <property type="match status" value="1"/>
</dbReference>
<organism evidence="2 3">
    <name type="scientific">Lactiplantibacillus mudanjiangensis</name>
    <dbReference type="NCBI Taxonomy" id="1296538"/>
    <lineage>
        <taxon>Bacteria</taxon>
        <taxon>Bacillati</taxon>
        <taxon>Bacillota</taxon>
        <taxon>Bacilli</taxon>
        <taxon>Lactobacillales</taxon>
        <taxon>Lactobacillaceae</taxon>
        <taxon>Lactiplantibacillus</taxon>
    </lineage>
</organism>